<gene>
    <name evidence="4" type="ORF">C2S53_013162</name>
</gene>
<feature type="region of interest" description="Disordered" evidence="2">
    <location>
        <begin position="1295"/>
        <end position="1324"/>
    </location>
</feature>
<feature type="coiled-coil region" evidence="1">
    <location>
        <begin position="456"/>
        <end position="483"/>
    </location>
</feature>
<feature type="region of interest" description="Disordered" evidence="2">
    <location>
        <begin position="1692"/>
        <end position="1715"/>
    </location>
</feature>
<dbReference type="InterPro" id="IPR017884">
    <property type="entry name" value="SANT_dom"/>
</dbReference>
<sequence>MPPEPLPWDRKDFRKHDRSASDARLGAGGLGGGGGGGPPHKWREQQHHPHAPPSYHQQQRWYSDFRSPRLLPPGHNKQGGWPMYSEDTGRGFMPLGSRYAGRNLEDENCRPFGSRGDGRYSRNNRENRGSFTQKDWKAPSWEPAAVPNAPREPIAEVNNLRSIENTQPCDNRSGRSSYASHPLSSVSLSDQSQSLFLVEEKNGGTTDEMTDKVQESEKENCLESGDWEPLKRSRVSSLSTRSSCISHSTSAKSLGLDSIEVLAEVQPENATLDQSPSVDVACVRSNAPAQSDETGSRKKPRLGWGEGLAKYEKKKVEGPEDGTSKNELDLSAISSESPLSQSANLLEKSPILESFWDCASPATPSSVACSSSPGVVEEKSVKDTNVDQDTANVSCFPIIASLGHYGGPTLNLENLELESIANLSSLINELVQPNAPNSAETGYMQTTSMNKLLVWKVGILKALEMTESEIESLETEFKSLIDESEIHCSHPAGPRSLAGEQQSKPCEVLDSASICGVWQDTSQIVSSGEMIVKDAPVGLDGGHVLSKDENIDSPGSATSKFVDVQPAIFHSKKAKFSEGAKNVDVGNFGGLDKKCLKNIFSYQESSAYVNNLVLNGHTSCEDLVGISKVYCNVDSIRDSILSSNREAAGRALEQLNKLLPQQCLFGSSIESIVSMQRNSSGVKEKFLKRKQFLQFKEKVLTLKFKVFQHFWKEGRLVSIKTLRGKARKKVDPCPNGQKRNRSRVSSYAGGPQAVPADEVIKFVNDFLSQLAFKPYRNTLKMPTLILDKQVKLSRFISNNGLVEDPCAVEKERSTMNPWTAVETEIFMEKLAAFGKDFRKIASFLDHRTVADCIEFYYKNHKSKCFEETRNNYGFVKQRKSQTTYLVASGKRRNPELNAASLDILGAASEIVAKIGDGIDIWQKCPSRSSFGVSNSCGAPGIVDHLLKGSNSMDVDNDERETEAADVLAGICGSLSSEAMSSSITSSVDLGDSHQDPRCPRICPSIKRPSTHEVTQDADGEFSDESCGELNPCDWSDEEKSIFIQAMSSYGKDFVMVSQCVRTKSMDQCKVFFSKAKKCLGLDLIQPGAGTASGDVDGGGSDIDDGCAMETCSDICNNGSECDMREDFSPPGMKLNHESDMVNMVPDFKTSKGNKGLGPLDSTTARLLLENSSTVGSNGDDKPVTDFNKHGEEQNGTDDISFVPVQEPQTVAVDSNIESEQRVEKEENLGMAHQSNEVENRSSVKVSDGYCAEENQCQGPLLPEDNLCGRDANSNYVNDITSGIRGEKFEPQIAGSVSHASIDAHSSAQVDKKSDNPKKADVGTCSAENSRVGSLLQNGRLASATSSTLFSVPIKYKKTPNHSPLLPVDASRVNDTHSQNIVSTVDSQQHLPSYSLNSTESFQILQGYPVSLQTVKGTNGDVSCEKLTPLPNVPVRDENLNSDRHADFLLQRYKEARQSNVAFPPLERGRDHSRSQSGSLSVGEKTPRNGDVKLFGKILSSSQQKPNESAEDNSSHDHRIRLESLNLKVSSEQKASFDFRQSKLDCNNYVPAENMPVRRFGFWDGNRIQTGTPLSPMPDSALLLAKYPAAFSNFALPSLHGAIRSRDSPIVDGMSAFRDYQGSRNREMQPCSIDMKQPQDDVLAENEIQRRNVFNVASGIHVAGRGGVLFGGQCSSLSDPVAAIKMHYAKAEQHRTQGGSAVDDDRWTSSSRDVGR</sequence>
<feature type="compositionally biased region" description="Polar residues" evidence="2">
    <location>
        <begin position="159"/>
        <end position="170"/>
    </location>
</feature>
<feature type="compositionally biased region" description="Basic and acidic residues" evidence="2">
    <location>
        <begin position="116"/>
        <end position="128"/>
    </location>
</feature>
<evidence type="ECO:0000256" key="2">
    <source>
        <dbReference type="SAM" id="MobiDB-lite"/>
    </source>
</evidence>
<name>A0AAD4JRV9_PERFH</name>
<feature type="region of interest" description="Disordered" evidence="2">
    <location>
        <begin position="1170"/>
        <end position="1199"/>
    </location>
</feature>
<dbReference type="SUPFAM" id="SSF46689">
    <property type="entry name" value="Homeodomain-like"/>
    <property type="match status" value="2"/>
</dbReference>
<feature type="compositionally biased region" description="Basic and acidic residues" evidence="2">
    <location>
        <begin position="7"/>
        <end position="21"/>
    </location>
</feature>
<dbReference type="Gene3D" id="1.10.10.60">
    <property type="entry name" value="Homeodomain-like"/>
    <property type="match status" value="1"/>
</dbReference>
<dbReference type="Proteomes" id="UP001190926">
    <property type="component" value="Unassembled WGS sequence"/>
</dbReference>
<dbReference type="InterPro" id="IPR001005">
    <property type="entry name" value="SANT/Myb"/>
</dbReference>
<evidence type="ECO:0000313" key="5">
    <source>
        <dbReference type="Proteomes" id="UP001190926"/>
    </source>
</evidence>
<feature type="region of interest" description="Disordered" evidence="2">
    <location>
        <begin position="1458"/>
        <end position="1490"/>
    </location>
</feature>
<dbReference type="CDD" id="cd00167">
    <property type="entry name" value="SANT"/>
    <property type="match status" value="1"/>
</dbReference>
<feature type="region of interest" description="Disordered" evidence="2">
    <location>
        <begin position="728"/>
        <end position="749"/>
    </location>
</feature>
<evidence type="ECO:0000259" key="3">
    <source>
        <dbReference type="PROSITE" id="PS51293"/>
    </source>
</evidence>
<feature type="compositionally biased region" description="Basic and acidic residues" evidence="2">
    <location>
        <begin position="1702"/>
        <end position="1715"/>
    </location>
</feature>
<feature type="compositionally biased region" description="Basic and acidic residues" evidence="2">
    <location>
        <begin position="1178"/>
        <end position="1192"/>
    </location>
</feature>
<dbReference type="PROSITE" id="PS51293">
    <property type="entry name" value="SANT"/>
    <property type="match status" value="2"/>
</dbReference>
<proteinExistence type="predicted"/>
<evidence type="ECO:0000313" key="4">
    <source>
        <dbReference type="EMBL" id="KAH6838189.1"/>
    </source>
</evidence>
<dbReference type="Pfam" id="PF00249">
    <property type="entry name" value="Myb_DNA-binding"/>
    <property type="match status" value="1"/>
</dbReference>
<dbReference type="SMART" id="SM00717">
    <property type="entry name" value="SANT"/>
    <property type="match status" value="2"/>
</dbReference>
<feature type="compositionally biased region" description="Low complexity" evidence="2">
    <location>
        <begin position="176"/>
        <end position="197"/>
    </location>
</feature>
<protein>
    <recommendedName>
        <fullName evidence="3">SANT domain-containing protein</fullName>
    </recommendedName>
</protein>
<dbReference type="PANTHER" id="PTHR47340">
    <property type="entry name" value="DUPLICATED HOMEODOMAIN-LIKE SUPERFAMILY PROTEIN"/>
    <property type="match status" value="1"/>
</dbReference>
<dbReference type="Gene3D" id="1.20.58.1880">
    <property type="match status" value="1"/>
</dbReference>
<reference evidence="4 5" key="1">
    <citation type="journal article" date="2021" name="Nat. Commun.">
        <title>Incipient diploidization of the medicinal plant Perilla within 10,000 years.</title>
        <authorList>
            <person name="Zhang Y."/>
            <person name="Shen Q."/>
            <person name="Leng L."/>
            <person name="Zhang D."/>
            <person name="Chen S."/>
            <person name="Shi Y."/>
            <person name="Ning Z."/>
            <person name="Chen S."/>
        </authorList>
    </citation>
    <scope>NUCLEOTIDE SEQUENCE [LARGE SCALE GENOMIC DNA]</scope>
    <source>
        <strain evidence="5">cv. PC099</strain>
    </source>
</reference>
<dbReference type="PANTHER" id="PTHR47340:SF1">
    <property type="entry name" value="DUPLICATED HOMEODOMAIN-LIKE SUPERFAMILY PROTEIN"/>
    <property type="match status" value="1"/>
</dbReference>
<accession>A0AAD4JRV9</accession>
<evidence type="ECO:0000256" key="1">
    <source>
        <dbReference type="SAM" id="Coils"/>
    </source>
</evidence>
<feature type="compositionally biased region" description="Basic and acidic residues" evidence="2">
    <location>
        <begin position="1309"/>
        <end position="1320"/>
    </location>
</feature>
<keyword evidence="5" id="KW-1185">Reference proteome</keyword>
<feature type="compositionally biased region" description="Gly residues" evidence="2">
    <location>
        <begin position="26"/>
        <end position="38"/>
    </location>
</feature>
<feature type="region of interest" description="Disordered" evidence="2">
    <location>
        <begin position="1"/>
        <end position="232"/>
    </location>
</feature>
<comment type="caution">
    <text evidence="4">The sequence shown here is derived from an EMBL/GenBank/DDBJ whole genome shotgun (WGS) entry which is preliminary data.</text>
</comment>
<keyword evidence="1" id="KW-0175">Coiled coil</keyword>
<organism evidence="4 5">
    <name type="scientific">Perilla frutescens var. hirtella</name>
    <name type="common">Perilla citriodora</name>
    <name type="synonym">Perilla setoyensis</name>
    <dbReference type="NCBI Taxonomy" id="608512"/>
    <lineage>
        <taxon>Eukaryota</taxon>
        <taxon>Viridiplantae</taxon>
        <taxon>Streptophyta</taxon>
        <taxon>Embryophyta</taxon>
        <taxon>Tracheophyta</taxon>
        <taxon>Spermatophyta</taxon>
        <taxon>Magnoliopsida</taxon>
        <taxon>eudicotyledons</taxon>
        <taxon>Gunneridae</taxon>
        <taxon>Pentapetalae</taxon>
        <taxon>asterids</taxon>
        <taxon>lamiids</taxon>
        <taxon>Lamiales</taxon>
        <taxon>Lamiaceae</taxon>
        <taxon>Nepetoideae</taxon>
        <taxon>Elsholtzieae</taxon>
        <taxon>Perilla</taxon>
    </lineage>
</organism>
<feature type="domain" description="SANT" evidence="3">
    <location>
        <begin position="813"/>
        <end position="864"/>
    </location>
</feature>
<feature type="compositionally biased region" description="Basic and acidic residues" evidence="2">
    <location>
        <begin position="209"/>
        <end position="221"/>
    </location>
</feature>
<dbReference type="EMBL" id="SDAM02000001">
    <property type="protein sequence ID" value="KAH6838189.1"/>
    <property type="molecule type" value="Genomic_DNA"/>
</dbReference>
<dbReference type="InterPro" id="IPR009057">
    <property type="entry name" value="Homeodomain-like_sf"/>
</dbReference>
<feature type="domain" description="SANT" evidence="3">
    <location>
        <begin position="1033"/>
        <end position="1080"/>
    </location>
</feature>